<organism evidence="2 3">
    <name type="scientific">Hymenobacter mellowenesis</name>
    <dbReference type="NCBI Taxonomy" id="3063995"/>
    <lineage>
        <taxon>Bacteria</taxon>
        <taxon>Pseudomonadati</taxon>
        <taxon>Bacteroidota</taxon>
        <taxon>Cytophagia</taxon>
        <taxon>Cytophagales</taxon>
        <taxon>Hymenobacteraceae</taxon>
        <taxon>Hymenobacter</taxon>
    </lineage>
</organism>
<evidence type="ECO:0000313" key="3">
    <source>
        <dbReference type="Proteomes" id="UP001167796"/>
    </source>
</evidence>
<dbReference type="RefSeq" id="WP_305011688.1">
    <property type="nucleotide sequence ID" value="NZ_JAUQSX010000005.1"/>
</dbReference>
<reference evidence="2" key="1">
    <citation type="submission" date="2023-07" db="EMBL/GenBank/DDBJ databases">
        <authorList>
            <person name="Kim M.K."/>
        </authorList>
    </citation>
    <scope>NUCLEOTIDE SEQUENCE</scope>
    <source>
        <strain evidence="2">M29</strain>
    </source>
</reference>
<protein>
    <recommendedName>
        <fullName evidence="4">DUF4468 domain-containing protein</fullName>
    </recommendedName>
</protein>
<keyword evidence="1" id="KW-0732">Signal</keyword>
<dbReference type="EMBL" id="JAUQSX010000005">
    <property type="protein sequence ID" value="MDO7847005.1"/>
    <property type="molecule type" value="Genomic_DNA"/>
</dbReference>
<evidence type="ECO:0008006" key="4">
    <source>
        <dbReference type="Google" id="ProtNLM"/>
    </source>
</evidence>
<comment type="caution">
    <text evidence="2">The sequence shown here is derived from an EMBL/GenBank/DDBJ whole genome shotgun (WGS) entry which is preliminary data.</text>
</comment>
<evidence type="ECO:0000256" key="1">
    <source>
        <dbReference type="SAM" id="SignalP"/>
    </source>
</evidence>
<sequence length="181" mass="19732">MFKSAFLLASALLVGSVARAQAPAAEVKALTARLNQLLVDPKDQDNDTEVRVSLADCGFRQTVRKYRKPDKTSTTNIAVSNSKNGSSWGFKSNENVELELTLAQEWAEVGSVTYAAKEHEKGGGHYYELTVKRREAPKGKSSSSGLASTITLGLNTDNEQEVAALARRLDEVRRQCTSRKG</sequence>
<feature type="signal peptide" evidence="1">
    <location>
        <begin position="1"/>
        <end position="20"/>
    </location>
</feature>
<name>A0ABT9AAZ0_9BACT</name>
<keyword evidence="3" id="KW-1185">Reference proteome</keyword>
<evidence type="ECO:0000313" key="2">
    <source>
        <dbReference type="EMBL" id="MDO7847005.1"/>
    </source>
</evidence>
<accession>A0ABT9AAZ0</accession>
<feature type="chain" id="PRO_5046666219" description="DUF4468 domain-containing protein" evidence="1">
    <location>
        <begin position="21"/>
        <end position="181"/>
    </location>
</feature>
<dbReference type="Proteomes" id="UP001167796">
    <property type="component" value="Unassembled WGS sequence"/>
</dbReference>
<proteinExistence type="predicted"/>
<gene>
    <name evidence="2" type="ORF">Q5H92_11600</name>
</gene>